<evidence type="ECO:0000313" key="8">
    <source>
        <dbReference type="Proteomes" id="UP001464378"/>
    </source>
</evidence>
<comment type="caution">
    <text evidence="7">The sequence shown here is derived from an EMBL/GenBank/DDBJ whole genome shotgun (WGS) entry which is preliminary data.</text>
</comment>
<organism evidence="7 8">
    <name type="scientific">Pseudoflavonifractor intestinihominis</name>
    <dbReference type="NCBI Taxonomy" id="3133171"/>
    <lineage>
        <taxon>Bacteria</taxon>
        <taxon>Bacillati</taxon>
        <taxon>Bacillota</taxon>
        <taxon>Clostridia</taxon>
        <taxon>Eubacteriales</taxon>
        <taxon>Oscillospiraceae</taxon>
        <taxon>Pseudoflavonifractor</taxon>
    </lineage>
</organism>
<dbReference type="Pfam" id="PF04138">
    <property type="entry name" value="GtrA_DPMS_TM"/>
    <property type="match status" value="1"/>
</dbReference>
<dbReference type="InterPro" id="IPR007267">
    <property type="entry name" value="GtrA_DPMS_TM"/>
</dbReference>
<evidence type="ECO:0000256" key="2">
    <source>
        <dbReference type="ARBA" id="ARBA00022692"/>
    </source>
</evidence>
<dbReference type="RefSeq" id="WP_349231233.1">
    <property type="nucleotide sequence ID" value="NZ_JBBMFK010000006.1"/>
</dbReference>
<evidence type="ECO:0000256" key="5">
    <source>
        <dbReference type="SAM" id="Phobius"/>
    </source>
</evidence>
<dbReference type="EMBL" id="JBBMFK010000006">
    <property type="protein sequence ID" value="MEQ2442849.1"/>
    <property type="molecule type" value="Genomic_DNA"/>
</dbReference>
<evidence type="ECO:0000256" key="3">
    <source>
        <dbReference type="ARBA" id="ARBA00022989"/>
    </source>
</evidence>
<evidence type="ECO:0000256" key="1">
    <source>
        <dbReference type="ARBA" id="ARBA00004141"/>
    </source>
</evidence>
<keyword evidence="3 5" id="KW-1133">Transmembrane helix</keyword>
<reference evidence="7 8" key="1">
    <citation type="submission" date="2024-03" db="EMBL/GenBank/DDBJ databases">
        <title>Human intestinal bacterial collection.</title>
        <authorList>
            <person name="Pauvert C."/>
            <person name="Hitch T.C.A."/>
            <person name="Clavel T."/>
        </authorList>
    </citation>
    <scope>NUCLEOTIDE SEQUENCE [LARGE SCALE GENOMIC DNA]</scope>
    <source>
        <strain evidence="7 8">CLA-AP-H29</strain>
    </source>
</reference>
<keyword evidence="4 5" id="KW-0472">Membrane</keyword>
<evidence type="ECO:0000256" key="4">
    <source>
        <dbReference type="ARBA" id="ARBA00023136"/>
    </source>
</evidence>
<keyword evidence="8" id="KW-1185">Reference proteome</keyword>
<keyword evidence="2 5" id="KW-0812">Transmembrane</keyword>
<sequence>MSGSVKKLGQSGPIRKLLDLWHRHPKIAQFITYFLVGNLATLVQVVLIPVLQPVFEATGLVDVDLHLFGPIGDPAAVTTVTVAGETVTGLNPYYVFNFTAGPVNTLVHTTLNGITGDYLAHGGLAYFLATFIPLILSQVVSFFMQRKVTFKSDGNVAWQAMWYFLAFCVITVGANALYGVYQPWLYSTIGEGPGGLVAAFLQCCIAFWVFFPIMKIIFPESKSQS</sequence>
<comment type="subcellular location">
    <subcellularLocation>
        <location evidence="1">Membrane</location>
        <topology evidence="1">Multi-pass membrane protein</topology>
    </subcellularLocation>
</comment>
<feature type="transmembrane region" description="Helical" evidence="5">
    <location>
        <begin position="156"/>
        <end position="178"/>
    </location>
</feature>
<name>A0ABV1E6C5_9FIRM</name>
<evidence type="ECO:0000313" key="7">
    <source>
        <dbReference type="EMBL" id="MEQ2442849.1"/>
    </source>
</evidence>
<feature type="transmembrane region" description="Helical" evidence="5">
    <location>
        <begin position="30"/>
        <end position="51"/>
    </location>
</feature>
<accession>A0ABV1E6C5</accession>
<dbReference type="Proteomes" id="UP001464378">
    <property type="component" value="Unassembled WGS sequence"/>
</dbReference>
<feature type="domain" description="GtrA/DPMS transmembrane" evidence="6">
    <location>
        <begin position="100"/>
        <end position="178"/>
    </location>
</feature>
<gene>
    <name evidence="7" type="ORF">WMO64_05150</name>
</gene>
<proteinExistence type="predicted"/>
<feature type="transmembrane region" description="Helical" evidence="5">
    <location>
        <begin position="124"/>
        <end position="144"/>
    </location>
</feature>
<evidence type="ECO:0000259" key="6">
    <source>
        <dbReference type="Pfam" id="PF04138"/>
    </source>
</evidence>
<feature type="transmembrane region" description="Helical" evidence="5">
    <location>
        <begin position="198"/>
        <end position="218"/>
    </location>
</feature>
<protein>
    <submittedName>
        <fullName evidence="7">GtrA family protein</fullName>
    </submittedName>
</protein>